<dbReference type="Proteomes" id="UP000799536">
    <property type="component" value="Unassembled WGS sequence"/>
</dbReference>
<dbReference type="AlphaFoldDB" id="A0A9P4MWB3"/>
<organism evidence="1 2">
    <name type="scientific">Delitschia confertaspora ATCC 74209</name>
    <dbReference type="NCBI Taxonomy" id="1513339"/>
    <lineage>
        <taxon>Eukaryota</taxon>
        <taxon>Fungi</taxon>
        <taxon>Dikarya</taxon>
        <taxon>Ascomycota</taxon>
        <taxon>Pezizomycotina</taxon>
        <taxon>Dothideomycetes</taxon>
        <taxon>Pleosporomycetidae</taxon>
        <taxon>Pleosporales</taxon>
        <taxon>Delitschiaceae</taxon>
        <taxon>Delitschia</taxon>
    </lineage>
</organism>
<comment type="caution">
    <text evidence="1">The sequence shown here is derived from an EMBL/GenBank/DDBJ whole genome shotgun (WGS) entry which is preliminary data.</text>
</comment>
<evidence type="ECO:0000313" key="2">
    <source>
        <dbReference type="Proteomes" id="UP000799536"/>
    </source>
</evidence>
<protein>
    <submittedName>
        <fullName evidence="1">Uncharacterized protein</fullName>
    </submittedName>
</protein>
<dbReference type="EMBL" id="ML993865">
    <property type="protein sequence ID" value="KAF2204967.1"/>
    <property type="molecule type" value="Genomic_DNA"/>
</dbReference>
<evidence type="ECO:0000313" key="1">
    <source>
        <dbReference type="EMBL" id="KAF2204967.1"/>
    </source>
</evidence>
<reference evidence="1" key="1">
    <citation type="journal article" date="2020" name="Stud. Mycol.">
        <title>101 Dothideomycetes genomes: a test case for predicting lifestyles and emergence of pathogens.</title>
        <authorList>
            <person name="Haridas S."/>
            <person name="Albert R."/>
            <person name="Binder M."/>
            <person name="Bloem J."/>
            <person name="Labutti K."/>
            <person name="Salamov A."/>
            <person name="Andreopoulos B."/>
            <person name="Baker S."/>
            <person name="Barry K."/>
            <person name="Bills G."/>
            <person name="Bluhm B."/>
            <person name="Cannon C."/>
            <person name="Castanera R."/>
            <person name="Culley D."/>
            <person name="Daum C."/>
            <person name="Ezra D."/>
            <person name="Gonzalez J."/>
            <person name="Henrissat B."/>
            <person name="Kuo A."/>
            <person name="Liang C."/>
            <person name="Lipzen A."/>
            <person name="Lutzoni F."/>
            <person name="Magnuson J."/>
            <person name="Mondo S."/>
            <person name="Nolan M."/>
            <person name="Ohm R."/>
            <person name="Pangilinan J."/>
            <person name="Park H.-J."/>
            <person name="Ramirez L."/>
            <person name="Alfaro M."/>
            <person name="Sun H."/>
            <person name="Tritt A."/>
            <person name="Yoshinaga Y."/>
            <person name="Zwiers L.-H."/>
            <person name="Turgeon B."/>
            <person name="Goodwin S."/>
            <person name="Spatafora J."/>
            <person name="Crous P."/>
            <person name="Grigoriev I."/>
        </authorList>
    </citation>
    <scope>NUCLEOTIDE SEQUENCE</scope>
    <source>
        <strain evidence="1">ATCC 74209</strain>
    </source>
</reference>
<keyword evidence="2" id="KW-1185">Reference proteome</keyword>
<gene>
    <name evidence="1" type="ORF">GQ43DRAFT_95765</name>
</gene>
<sequence>MELEKERVIRHCQECAFLPITLLLLYFKFYHGEFIPVTIIISLRPTWLSQSLYFSERGTYFTVSDVCGPTPSSQTAVGVLLAHHKALQPLIVPVATSLYHPGALSMGLWLVLRKSHFPIALPVRFRSVLFRAYAFPLWIDSKGQSFSCKSRLAGTV</sequence>
<name>A0A9P4MWB3_9PLEO</name>
<accession>A0A9P4MWB3</accession>
<proteinExistence type="predicted"/>